<name>A0A451EQC1_9GAMM</name>
<evidence type="ECO:0000259" key="3">
    <source>
        <dbReference type="PROSITE" id="PS50977"/>
    </source>
</evidence>
<dbReference type="Pfam" id="PF17939">
    <property type="entry name" value="TetR_C_30"/>
    <property type="match status" value="1"/>
</dbReference>
<evidence type="ECO:0000313" key="5">
    <source>
        <dbReference type="Proteomes" id="UP000273143"/>
    </source>
</evidence>
<dbReference type="Gene3D" id="1.10.357.10">
    <property type="entry name" value="Tetracycline Repressor, domain 2"/>
    <property type="match status" value="1"/>
</dbReference>
<accession>A0A451EQC1</accession>
<dbReference type="InterPro" id="IPR001647">
    <property type="entry name" value="HTH_TetR"/>
</dbReference>
<sequence>MHLYALLFNIPWKSAMKASEKTKERIYTAAEQLFAEKGFTETSLRAITAKAGVNLAAVNYHFVSKEGLIKAIFKRYLTDFSLELEKKLNHYEQKNITPSIEELLSVFMELIVSIKTHSSKGVVTFMRLLSNALLQKQLFLHEFMTNDFGFIFLRFGLLLRNASTHKNMSDVEWFWRLHFSLGTVLLNIASIDYFKTLMKQEFKSSIRTSQVMQLMIPYITAGLSVGPTITDPDLLNAKYGSAC</sequence>
<dbReference type="EMBL" id="CP029822">
    <property type="protein sequence ID" value="AZS52033.1"/>
    <property type="molecule type" value="Genomic_DNA"/>
</dbReference>
<keyword evidence="1 2" id="KW-0238">DNA-binding</keyword>
<dbReference type="InterPro" id="IPR023772">
    <property type="entry name" value="DNA-bd_HTH_TetR-type_CS"/>
</dbReference>
<dbReference type="InterPro" id="IPR041586">
    <property type="entry name" value="PsrA_TetR_C"/>
</dbReference>
<dbReference type="PANTHER" id="PTHR43479">
    <property type="entry name" value="ACREF/ENVCD OPERON REPRESSOR-RELATED"/>
    <property type="match status" value="1"/>
</dbReference>
<dbReference type="SUPFAM" id="SSF48498">
    <property type="entry name" value="Tetracyclin repressor-like, C-terminal domain"/>
    <property type="match status" value="1"/>
</dbReference>
<protein>
    <submittedName>
        <fullName evidence="4">TetR/AcrR family transcriptional regulator</fullName>
    </submittedName>
</protein>
<dbReference type="SUPFAM" id="SSF46689">
    <property type="entry name" value="Homeodomain-like"/>
    <property type="match status" value="1"/>
</dbReference>
<feature type="DNA-binding region" description="H-T-H motif" evidence="2">
    <location>
        <begin position="43"/>
        <end position="62"/>
    </location>
</feature>
<dbReference type="PROSITE" id="PS50977">
    <property type="entry name" value="HTH_TETR_2"/>
    <property type="match status" value="1"/>
</dbReference>
<dbReference type="PANTHER" id="PTHR43479:SF11">
    <property type="entry name" value="ACREF_ENVCD OPERON REPRESSOR-RELATED"/>
    <property type="match status" value="1"/>
</dbReference>
<dbReference type="PROSITE" id="PS01081">
    <property type="entry name" value="HTH_TETR_1"/>
    <property type="match status" value="1"/>
</dbReference>
<dbReference type="InterPro" id="IPR009057">
    <property type="entry name" value="Homeodomain-like_sf"/>
</dbReference>
<gene>
    <name evidence="4" type="ORF">DM558_15190</name>
</gene>
<organism evidence="4 5">
    <name type="scientific">Entomomonas moraniae</name>
    <dbReference type="NCBI Taxonomy" id="2213226"/>
    <lineage>
        <taxon>Bacteria</taxon>
        <taxon>Pseudomonadati</taxon>
        <taxon>Pseudomonadota</taxon>
        <taxon>Gammaproteobacteria</taxon>
        <taxon>Pseudomonadales</taxon>
        <taxon>Pseudomonadaceae</taxon>
        <taxon>Entomomonas</taxon>
    </lineage>
</organism>
<feature type="domain" description="HTH tetR-type" evidence="3">
    <location>
        <begin position="20"/>
        <end position="80"/>
    </location>
</feature>
<dbReference type="PRINTS" id="PR00455">
    <property type="entry name" value="HTHTETR"/>
</dbReference>
<evidence type="ECO:0000256" key="1">
    <source>
        <dbReference type="ARBA" id="ARBA00023125"/>
    </source>
</evidence>
<dbReference type="Proteomes" id="UP000273143">
    <property type="component" value="Chromosome"/>
</dbReference>
<dbReference type="GO" id="GO:0003677">
    <property type="term" value="F:DNA binding"/>
    <property type="evidence" value="ECO:0007669"/>
    <property type="project" value="UniProtKB-UniRule"/>
</dbReference>
<evidence type="ECO:0000313" key="4">
    <source>
        <dbReference type="EMBL" id="AZS52033.1"/>
    </source>
</evidence>
<dbReference type="InterPro" id="IPR050624">
    <property type="entry name" value="HTH-type_Tx_Regulator"/>
</dbReference>
<dbReference type="AlphaFoldDB" id="A0A451EQC1"/>
<proteinExistence type="predicted"/>
<dbReference type="Pfam" id="PF00440">
    <property type="entry name" value="TetR_N"/>
    <property type="match status" value="1"/>
</dbReference>
<dbReference type="KEGG" id="emo:DM558_15190"/>
<evidence type="ECO:0000256" key="2">
    <source>
        <dbReference type="PROSITE-ProRule" id="PRU00335"/>
    </source>
</evidence>
<reference evidence="5" key="1">
    <citation type="submission" date="2018-06" db="EMBL/GenBank/DDBJ databases">
        <title>Complete genome of Pseudomonas insecticola strain QZS01.</title>
        <authorList>
            <person name="Wang J."/>
            <person name="Su Q."/>
        </authorList>
    </citation>
    <scope>NUCLEOTIDE SEQUENCE [LARGE SCALE GENOMIC DNA]</scope>
    <source>
        <strain evidence="5">QZS01</strain>
    </source>
</reference>
<keyword evidence="5" id="KW-1185">Reference proteome</keyword>
<dbReference type="InterPro" id="IPR036271">
    <property type="entry name" value="Tet_transcr_reg_TetR-rel_C_sf"/>
</dbReference>